<keyword evidence="7 11" id="KW-1133">Transmembrane helix</keyword>
<comment type="subcellular location">
    <subcellularLocation>
        <location evidence="1">Cell membrane</location>
        <topology evidence="1">Multi-pass membrane protein</topology>
    </subcellularLocation>
</comment>
<accession>A0A8J4E0J4</accession>
<feature type="transmembrane region" description="Helical" evidence="11">
    <location>
        <begin position="321"/>
        <end position="340"/>
    </location>
</feature>
<keyword evidence="4" id="KW-0997">Cell inner membrane</keyword>
<evidence type="ECO:0000313" key="12">
    <source>
        <dbReference type="EMBL" id="GIJ56876.1"/>
    </source>
</evidence>
<name>A0A8J4E0J4_9ACTN</name>
<organism evidence="12 13">
    <name type="scientific">Virgisporangium aurantiacum</name>
    <dbReference type="NCBI Taxonomy" id="175570"/>
    <lineage>
        <taxon>Bacteria</taxon>
        <taxon>Bacillati</taxon>
        <taxon>Actinomycetota</taxon>
        <taxon>Actinomycetes</taxon>
        <taxon>Micromonosporales</taxon>
        <taxon>Micromonosporaceae</taxon>
        <taxon>Virgisporangium</taxon>
    </lineage>
</organism>
<keyword evidence="2" id="KW-0813">Transport</keyword>
<sequence length="348" mass="36865">MAGTVTGVVKTDERVVRVGLLRRLLVKPELGSLVGALVVFLFFASLSDVFRSPRGIANWLDPASTLGIMAVAIALLMIGGHFDLSAGVQTGTAAITTGLLTTYYGLNTWVALLTSLALVLTVGFLNGYLVVRTGLPSFIITLGTFLMLQGLNLGVTKIVTDTVQVNNFDQVAGYSVLHAVMASTITIGGTGFQIAILWWIVVTIGGSYLLLRTRFGNWIFAVGGDETASTNVGVPVMRTTVTLFMITSAAAWFIGNTQIVRLTSIQAQAGFGQELIYIVAAVIGGCLLTGGFGSAVGASLGALIFGMTSQGIVYAGWDADWFKFFLGAMLLLAVLANQFVRRFAESRR</sequence>
<evidence type="ECO:0000256" key="10">
    <source>
        <dbReference type="ARBA" id="ARBA00035686"/>
    </source>
</evidence>
<feature type="transmembrane region" description="Helical" evidence="11">
    <location>
        <begin position="62"/>
        <end position="82"/>
    </location>
</feature>
<evidence type="ECO:0000256" key="2">
    <source>
        <dbReference type="ARBA" id="ARBA00022448"/>
    </source>
</evidence>
<evidence type="ECO:0000256" key="1">
    <source>
        <dbReference type="ARBA" id="ARBA00004651"/>
    </source>
</evidence>
<keyword evidence="3" id="KW-1003">Cell membrane</keyword>
<gene>
    <name evidence="12" type="ORF">Vau01_043920</name>
</gene>
<dbReference type="CDD" id="cd06579">
    <property type="entry name" value="TM_PBP1_transp_AraH_like"/>
    <property type="match status" value="1"/>
</dbReference>
<feature type="transmembrane region" description="Helical" evidence="11">
    <location>
        <begin position="235"/>
        <end position="254"/>
    </location>
</feature>
<evidence type="ECO:0000256" key="9">
    <source>
        <dbReference type="ARBA" id="ARBA00035611"/>
    </source>
</evidence>
<comment type="caution">
    <text evidence="12">The sequence shown here is derived from an EMBL/GenBank/DDBJ whole genome shotgun (WGS) entry which is preliminary data.</text>
</comment>
<dbReference type="Pfam" id="PF02653">
    <property type="entry name" value="BPD_transp_2"/>
    <property type="match status" value="1"/>
</dbReference>
<keyword evidence="5" id="KW-0762">Sugar transport</keyword>
<reference evidence="12" key="1">
    <citation type="submission" date="2021-01" db="EMBL/GenBank/DDBJ databases">
        <title>Whole genome shotgun sequence of Virgisporangium aurantiacum NBRC 16421.</title>
        <authorList>
            <person name="Komaki H."/>
            <person name="Tamura T."/>
        </authorList>
    </citation>
    <scope>NUCLEOTIDE SEQUENCE</scope>
    <source>
        <strain evidence="12">NBRC 16421</strain>
    </source>
</reference>
<dbReference type="GO" id="GO:0005886">
    <property type="term" value="C:plasma membrane"/>
    <property type="evidence" value="ECO:0007669"/>
    <property type="project" value="UniProtKB-SubCell"/>
</dbReference>
<feature type="transmembrane region" description="Helical" evidence="11">
    <location>
        <begin position="30"/>
        <end position="50"/>
    </location>
</feature>
<keyword evidence="13" id="KW-1185">Reference proteome</keyword>
<evidence type="ECO:0000256" key="4">
    <source>
        <dbReference type="ARBA" id="ARBA00022519"/>
    </source>
</evidence>
<dbReference type="EMBL" id="BOPG01000027">
    <property type="protein sequence ID" value="GIJ56876.1"/>
    <property type="molecule type" value="Genomic_DNA"/>
</dbReference>
<protein>
    <recommendedName>
        <fullName evidence="10">Xylose transport system permease protein XylH</fullName>
    </recommendedName>
</protein>
<evidence type="ECO:0000256" key="3">
    <source>
        <dbReference type="ARBA" id="ARBA00022475"/>
    </source>
</evidence>
<dbReference type="InterPro" id="IPR001851">
    <property type="entry name" value="ABC_transp_permease"/>
</dbReference>
<proteinExistence type="predicted"/>
<dbReference type="PANTHER" id="PTHR32196:SF32">
    <property type="entry name" value="XYLOSE TRANSPORT SYSTEM PERMEASE PROTEIN XYLH"/>
    <property type="match status" value="1"/>
</dbReference>
<evidence type="ECO:0000313" key="13">
    <source>
        <dbReference type="Proteomes" id="UP000612585"/>
    </source>
</evidence>
<keyword evidence="8 11" id="KW-0472">Membrane</keyword>
<keyword evidence="6 11" id="KW-0812">Transmembrane</keyword>
<dbReference type="PANTHER" id="PTHR32196">
    <property type="entry name" value="ABC TRANSPORTER PERMEASE PROTEIN YPHD-RELATED-RELATED"/>
    <property type="match status" value="1"/>
</dbReference>
<evidence type="ECO:0000256" key="8">
    <source>
        <dbReference type="ARBA" id="ARBA00023136"/>
    </source>
</evidence>
<feature type="transmembrane region" description="Helical" evidence="11">
    <location>
        <begin position="109"/>
        <end position="131"/>
    </location>
</feature>
<evidence type="ECO:0000256" key="7">
    <source>
        <dbReference type="ARBA" id="ARBA00022989"/>
    </source>
</evidence>
<feature type="transmembrane region" description="Helical" evidence="11">
    <location>
        <begin position="138"/>
        <end position="159"/>
    </location>
</feature>
<feature type="transmembrane region" description="Helical" evidence="11">
    <location>
        <begin position="275"/>
        <end position="301"/>
    </location>
</feature>
<evidence type="ECO:0000256" key="6">
    <source>
        <dbReference type="ARBA" id="ARBA00022692"/>
    </source>
</evidence>
<dbReference type="GO" id="GO:0022857">
    <property type="term" value="F:transmembrane transporter activity"/>
    <property type="evidence" value="ECO:0007669"/>
    <property type="project" value="InterPro"/>
</dbReference>
<dbReference type="AlphaFoldDB" id="A0A8J4E0J4"/>
<dbReference type="RefSeq" id="WP_239151763.1">
    <property type="nucleotide sequence ID" value="NZ_BOPG01000027.1"/>
</dbReference>
<dbReference type="Proteomes" id="UP000612585">
    <property type="component" value="Unassembled WGS sequence"/>
</dbReference>
<evidence type="ECO:0000256" key="5">
    <source>
        <dbReference type="ARBA" id="ARBA00022597"/>
    </source>
</evidence>
<comment type="function">
    <text evidence="9">Part of the binding-protein-dependent transport system for D-xylose. Probably responsible for the translocation of the substrate across the membrane.</text>
</comment>
<evidence type="ECO:0000256" key="11">
    <source>
        <dbReference type="SAM" id="Phobius"/>
    </source>
</evidence>